<dbReference type="EMBL" id="BART01027372">
    <property type="protein sequence ID" value="GAG92299.1"/>
    <property type="molecule type" value="Genomic_DNA"/>
</dbReference>
<name>X1B923_9ZZZZ</name>
<comment type="caution">
    <text evidence="1">The sequence shown here is derived from an EMBL/GenBank/DDBJ whole genome shotgun (WGS) entry which is preliminary data.</text>
</comment>
<protein>
    <submittedName>
        <fullName evidence="1">Uncharacterized protein</fullName>
    </submittedName>
</protein>
<organism evidence="1">
    <name type="scientific">marine sediment metagenome</name>
    <dbReference type="NCBI Taxonomy" id="412755"/>
    <lineage>
        <taxon>unclassified sequences</taxon>
        <taxon>metagenomes</taxon>
        <taxon>ecological metagenomes</taxon>
    </lineage>
</organism>
<evidence type="ECO:0000313" key="1">
    <source>
        <dbReference type="EMBL" id="GAG92299.1"/>
    </source>
</evidence>
<sequence length="85" mass="9606">MKVCTDVSRKTVGEDRIAICPQFGCEFMTRVKPLKFGFLGFSTHPKCKKHHIPLVYIDERIGDFVNSALACFFDKKGLSPDLVVK</sequence>
<reference evidence="1" key="1">
    <citation type="journal article" date="2014" name="Front. Microbiol.">
        <title>High frequency of phylogenetically diverse reductive dehalogenase-homologous genes in deep subseafloor sedimentary metagenomes.</title>
        <authorList>
            <person name="Kawai M."/>
            <person name="Futagami T."/>
            <person name="Toyoda A."/>
            <person name="Takaki Y."/>
            <person name="Nishi S."/>
            <person name="Hori S."/>
            <person name="Arai W."/>
            <person name="Tsubouchi T."/>
            <person name="Morono Y."/>
            <person name="Uchiyama I."/>
            <person name="Ito T."/>
            <person name="Fujiyama A."/>
            <person name="Inagaki F."/>
            <person name="Takami H."/>
        </authorList>
    </citation>
    <scope>NUCLEOTIDE SEQUENCE</scope>
    <source>
        <strain evidence="1">Expedition CK06-06</strain>
    </source>
</reference>
<accession>X1B923</accession>
<dbReference type="AlphaFoldDB" id="X1B923"/>
<gene>
    <name evidence="1" type="ORF">S01H4_48536</name>
</gene>
<proteinExistence type="predicted"/>